<accession>A0A0L9U5U9</accession>
<reference evidence="2" key="1">
    <citation type="journal article" date="2015" name="Proc. Natl. Acad. Sci. U.S.A.">
        <title>Genome sequencing of adzuki bean (Vigna angularis) provides insight into high starch and low fat accumulation and domestication.</title>
        <authorList>
            <person name="Yang K."/>
            <person name="Tian Z."/>
            <person name="Chen C."/>
            <person name="Luo L."/>
            <person name="Zhao B."/>
            <person name="Wang Z."/>
            <person name="Yu L."/>
            <person name="Li Y."/>
            <person name="Sun Y."/>
            <person name="Li W."/>
            <person name="Chen Y."/>
            <person name="Li Y."/>
            <person name="Zhang Y."/>
            <person name="Ai D."/>
            <person name="Zhao J."/>
            <person name="Shang C."/>
            <person name="Ma Y."/>
            <person name="Wu B."/>
            <person name="Wang M."/>
            <person name="Gao L."/>
            <person name="Sun D."/>
            <person name="Zhang P."/>
            <person name="Guo F."/>
            <person name="Wang W."/>
            <person name="Li Y."/>
            <person name="Wang J."/>
            <person name="Varshney R.K."/>
            <person name="Wang J."/>
            <person name="Ling H.Q."/>
            <person name="Wan P."/>
        </authorList>
    </citation>
    <scope>NUCLEOTIDE SEQUENCE</scope>
    <source>
        <strain evidence="2">cv. Jingnong 6</strain>
    </source>
</reference>
<proteinExistence type="predicted"/>
<dbReference type="Gramene" id="KOM38203">
    <property type="protein sequence ID" value="KOM38203"/>
    <property type="gene ID" value="LR48_Vigan03g158500"/>
</dbReference>
<sequence length="72" mass="8538">MDDENEDPLNLRINALEEEWVDDKPLAKGPITRDMTESIQEEFKSFMEESRDLTEREEKLQETRLTVVINNL</sequence>
<dbReference type="AlphaFoldDB" id="A0A0L9U5U9"/>
<name>A0A0L9U5U9_PHAAN</name>
<gene>
    <name evidence="1" type="ORF">LR48_Vigan03g158500</name>
</gene>
<evidence type="ECO:0000313" key="1">
    <source>
        <dbReference type="EMBL" id="KOM38203.1"/>
    </source>
</evidence>
<dbReference type="EMBL" id="CM003373">
    <property type="protein sequence ID" value="KOM38203.1"/>
    <property type="molecule type" value="Genomic_DNA"/>
</dbReference>
<evidence type="ECO:0000313" key="2">
    <source>
        <dbReference type="Proteomes" id="UP000053144"/>
    </source>
</evidence>
<dbReference type="Proteomes" id="UP000053144">
    <property type="component" value="Chromosome 3"/>
</dbReference>
<protein>
    <submittedName>
        <fullName evidence="1">Uncharacterized protein</fullName>
    </submittedName>
</protein>
<organism evidence="1 2">
    <name type="scientific">Phaseolus angularis</name>
    <name type="common">Azuki bean</name>
    <name type="synonym">Vigna angularis</name>
    <dbReference type="NCBI Taxonomy" id="3914"/>
    <lineage>
        <taxon>Eukaryota</taxon>
        <taxon>Viridiplantae</taxon>
        <taxon>Streptophyta</taxon>
        <taxon>Embryophyta</taxon>
        <taxon>Tracheophyta</taxon>
        <taxon>Spermatophyta</taxon>
        <taxon>Magnoliopsida</taxon>
        <taxon>eudicotyledons</taxon>
        <taxon>Gunneridae</taxon>
        <taxon>Pentapetalae</taxon>
        <taxon>rosids</taxon>
        <taxon>fabids</taxon>
        <taxon>Fabales</taxon>
        <taxon>Fabaceae</taxon>
        <taxon>Papilionoideae</taxon>
        <taxon>50 kb inversion clade</taxon>
        <taxon>NPAAA clade</taxon>
        <taxon>indigoferoid/millettioid clade</taxon>
        <taxon>Phaseoleae</taxon>
        <taxon>Vigna</taxon>
    </lineage>
</organism>